<keyword evidence="1" id="KW-0548">Nucleotidyltransferase</keyword>
<organism evidence="1">
    <name type="scientific">Sipha flava</name>
    <name type="common">yellow sugarcane aphid</name>
    <dbReference type="NCBI Taxonomy" id="143950"/>
    <lineage>
        <taxon>Eukaryota</taxon>
        <taxon>Metazoa</taxon>
        <taxon>Ecdysozoa</taxon>
        <taxon>Arthropoda</taxon>
        <taxon>Hexapoda</taxon>
        <taxon>Insecta</taxon>
        <taxon>Pterygota</taxon>
        <taxon>Neoptera</taxon>
        <taxon>Paraneoptera</taxon>
        <taxon>Hemiptera</taxon>
        <taxon>Sternorrhyncha</taxon>
        <taxon>Aphidomorpha</taxon>
        <taxon>Aphidoidea</taxon>
        <taxon>Aphididae</taxon>
        <taxon>Sipha</taxon>
    </lineage>
</organism>
<proteinExistence type="predicted"/>
<name>A0A2S2QL47_9HEMI</name>
<keyword evidence="1" id="KW-0695">RNA-directed DNA polymerase</keyword>
<keyword evidence="1" id="KW-0808">Transferase</keyword>
<accession>A0A2S2QL47</accession>
<reference evidence="1" key="1">
    <citation type="submission" date="2018-04" db="EMBL/GenBank/DDBJ databases">
        <title>Transcriptome assembly of Sipha flava.</title>
        <authorList>
            <person name="Scully E.D."/>
            <person name="Geib S.M."/>
            <person name="Palmer N.A."/>
            <person name="Koch K."/>
            <person name="Bradshaw J."/>
            <person name="Heng-Moss T."/>
            <person name="Sarath G."/>
        </authorList>
    </citation>
    <scope>NUCLEOTIDE SEQUENCE</scope>
</reference>
<evidence type="ECO:0000313" key="1">
    <source>
        <dbReference type="EMBL" id="MBY78428.1"/>
    </source>
</evidence>
<gene>
    <name evidence="1" type="primary">RTase_55</name>
    <name evidence="1" type="ORF">g.184367</name>
</gene>
<dbReference type="EMBL" id="GGMS01009225">
    <property type="protein sequence ID" value="MBY78428.1"/>
    <property type="molecule type" value="Transcribed_RNA"/>
</dbReference>
<dbReference type="AlphaFoldDB" id="A0A2S2QL47"/>
<protein>
    <submittedName>
        <fullName evidence="1">Putative RNA-directed DNA polymerase</fullName>
    </submittedName>
</protein>
<dbReference type="GO" id="GO:0003964">
    <property type="term" value="F:RNA-directed DNA polymerase activity"/>
    <property type="evidence" value="ECO:0007669"/>
    <property type="project" value="UniProtKB-KW"/>
</dbReference>
<sequence length="143" mass="16683">MININEIKSSQVTLALRPGTCLTIKFKNKNIPILNETKYLGIILDKRLTWKPHLQNKRRLANSRLHIFRPLLKSKLNLKTKMPLYNSMIRPVWSYGIQIWGPSKPSNIRPIQSFQNIALHILTGTPWYMTNIQLHNDLKTKCP</sequence>